<dbReference type="GO" id="GO:0030170">
    <property type="term" value="F:pyridoxal phosphate binding"/>
    <property type="evidence" value="ECO:0007669"/>
    <property type="project" value="InterPro"/>
</dbReference>
<feature type="domain" description="Aminotransferase class I/classII large" evidence="6">
    <location>
        <begin position="48"/>
        <end position="357"/>
    </location>
</feature>
<dbReference type="OrthoDB" id="691673at2759"/>
<organism evidence="7 8">
    <name type="scientific">Ascosphaera apis ARSEF 7405</name>
    <dbReference type="NCBI Taxonomy" id="392613"/>
    <lineage>
        <taxon>Eukaryota</taxon>
        <taxon>Fungi</taxon>
        <taxon>Dikarya</taxon>
        <taxon>Ascomycota</taxon>
        <taxon>Pezizomycotina</taxon>
        <taxon>Eurotiomycetes</taxon>
        <taxon>Eurotiomycetidae</taxon>
        <taxon>Onygenales</taxon>
        <taxon>Ascosphaeraceae</taxon>
        <taxon>Ascosphaera</taxon>
    </lineage>
</organism>
<dbReference type="GO" id="GO:0008483">
    <property type="term" value="F:transaminase activity"/>
    <property type="evidence" value="ECO:0007669"/>
    <property type="project" value="UniProtKB-KW"/>
</dbReference>
<dbReference type="Gene3D" id="3.40.640.10">
    <property type="entry name" value="Type I PLP-dependent aspartate aminotransferase-like (Major domain)"/>
    <property type="match status" value="1"/>
</dbReference>
<dbReference type="PANTHER" id="PTHR42790:SF1">
    <property type="entry name" value="AROMATIC AMINO ACID AMINOTRANSFERASE, HYPOTHETICAL (EUROFUNG)"/>
    <property type="match status" value="1"/>
</dbReference>
<proteinExistence type="inferred from homology"/>
<keyword evidence="4 7" id="KW-0808">Transferase</keyword>
<keyword evidence="3" id="KW-0032">Aminotransferase</keyword>
<protein>
    <submittedName>
        <fullName evidence="7">Pyridoxal phosphate-dependent transferase, major domain protein</fullName>
    </submittedName>
</protein>
<dbReference type="CDD" id="cd00609">
    <property type="entry name" value="AAT_like"/>
    <property type="match status" value="1"/>
</dbReference>
<comment type="cofactor">
    <cofactor evidence="1">
        <name>pyridoxal 5'-phosphate</name>
        <dbReference type="ChEBI" id="CHEBI:597326"/>
    </cofactor>
</comment>
<name>A0A167Y8E0_9EURO</name>
<evidence type="ECO:0000256" key="3">
    <source>
        <dbReference type="ARBA" id="ARBA00022576"/>
    </source>
</evidence>
<evidence type="ECO:0000313" key="7">
    <source>
        <dbReference type="EMBL" id="KZZ90984.1"/>
    </source>
</evidence>
<comment type="similarity">
    <text evidence="2">Belongs to the class-I pyridoxal-phosphate-dependent aminotransferase family.</text>
</comment>
<evidence type="ECO:0000256" key="5">
    <source>
        <dbReference type="ARBA" id="ARBA00022898"/>
    </source>
</evidence>
<keyword evidence="8" id="KW-1185">Reference proteome</keyword>
<sequence>MPNASLFPFDTLEARVTSPNGTAKNAKLVVPRESDAADLKKKIDITTALQYGTAEGYPPLHAFVREFAREYLHPNVPYNGGPEVILTCGATDGFSKVVELVLETWDDGRGDLPADRQGLLCEEFTYMNAIQTARPKGVNIAPVPVDEYGMKVSGTGGLVDILENWDSSKGKKPRLMYTIATGQNPTGIVTPIERKNEIYAICQKYDILICEDEPYWHLQYHLASNGSPQSQDKEALGFLQSLVPSYLSIDVDGRVIRLDTFSKTVAPGCRLGWITAQPAIIERLTRITEVSTAQPSGFVQAMVAKMIIQEDRPNLFQVLTGKHAESSWGMSGWIRWLEELRDSYERRIQTMCQILEEGGHMVNEDDVHSTENFGWSSLSAVQIYDFKYPGGGMFAWLHMLFETHPLHGKVDEERLSKAFWLFLTQAPYLAIVAPGSMFNPLQHADEYQYPAVIENQNDRYVRLSFAAIDEDKVASSTRGFVDGSHAFWRIKDASQIDHMLKDEAAIMDFEAQIAARLC</sequence>
<dbReference type="Pfam" id="PF00155">
    <property type="entry name" value="Aminotran_1_2"/>
    <property type="match status" value="1"/>
</dbReference>
<dbReference type="InterPro" id="IPR015421">
    <property type="entry name" value="PyrdxlP-dep_Trfase_major"/>
</dbReference>
<dbReference type="AlphaFoldDB" id="A0A167Y8E0"/>
<comment type="caution">
    <text evidence="7">The sequence shown here is derived from an EMBL/GenBank/DDBJ whole genome shotgun (WGS) entry which is preliminary data.</text>
</comment>
<dbReference type="EMBL" id="AZGZ01000015">
    <property type="protein sequence ID" value="KZZ90984.1"/>
    <property type="molecule type" value="Genomic_DNA"/>
</dbReference>
<dbReference type="PANTHER" id="PTHR42790">
    <property type="entry name" value="AMINOTRANSFERASE"/>
    <property type="match status" value="1"/>
</dbReference>
<dbReference type="InterPro" id="IPR015424">
    <property type="entry name" value="PyrdxlP-dep_Trfase"/>
</dbReference>
<dbReference type="GO" id="GO:1901605">
    <property type="term" value="P:alpha-amino acid metabolic process"/>
    <property type="evidence" value="ECO:0007669"/>
    <property type="project" value="TreeGrafter"/>
</dbReference>
<evidence type="ECO:0000256" key="4">
    <source>
        <dbReference type="ARBA" id="ARBA00022679"/>
    </source>
</evidence>
<dbReference type="InterPro" id="IPR004839">
    <property type="entry name" value="Aminotransferase_I/II_large"/>
</dbReference>
<keyword evidence="5" id="KW-0663">Pyridoxal phosphate</keyword>
<reference evidence="7 8" key="1">
    <citation type="journal article" date="2016" name="Genome Biol. Evol.">
        <title>Divergent and convergent evolution of fungal pathogenicity.</title>
        <authorList>
            <person name="Shang Y."/>
            <person name="Xiao G."/>
            <person name="Zheng P."/>
            <person name="Cen K."/>
            <person name="Zhan S."/>
            <person name="Wang C."/>
        </authorList>
    </citation>
    <scope>NUCLEOTIDE SEQUENCE [LARGE SCALE GENOMIC DNA]</scope>
    <source>
        <strain evidence="7 8">ARSEF 7405</strain>
    </source>
</reference>
<dbReference type="InterPro" id="IPR050859">
    <property type="entry name" value="Class-I_PLP-dep_aminotransf"/>
</dbReference>
<evidence type="ECO:0000256" key="2">
    <source>
        <dbReference type="ARBA" id="ARBA00007441"/>
    </source>
</evidence>
<gene>
    <name evidence="7" type="ORF">AAP_03625</name>
</gene>
<evidence type="ECO:0000256" key="1">
    <source>
        <dbReference type="ARBA" id="ARBA00001933"/>
    </source>
</evidence>
<accession>A0A167Y8E0</accession>
<dbReference type="SUPFAM" id="SSF53383">
    <property type="entry name" value="PLP-dependent transferases"/>
    <property type="match status" value="1"/>
</dbReference>
<evidence type="ECO:0000259" key="6">
    <source>
        <dbReference type="Pfam" id="PF00155"/>
    </source>
</evidence>
<dbReference type="VEuPathDB" id="FungiDB:AAP_03625"/>
<dbReference type="Proteomes" id="UP000242877">
    <property type="component" value="Unassembled WGS sequence"/>
</dbReference>
<evidence type="ECO:0000313" key="8">
    <source>
        <dbReference type="Proteomes" id="UP000242877"/>
    </source>
</evidence>